<dbReference type="InterPro" id="IPR001173">
    <property type="entry name" value="Glyco_trans_2-like"/>
</dbReference>
<dbReference type="InterPro" id="IPR050834">
    <property type="entry name" value="Glycosyltransf_2"/>
</dbReference>
<dbReference type="Gene3D" id="3.90.550.10">
    <property type="entry name" value="Spore Coat Polysaccharide Biosynthesis Protein SpsA, Chain A"/>
    <property type="match status" value="1"/>
</dbReference>
<sequence length="314" mass="36230">MKQSLISVIMPCFNAEPFVEQAIESVFGQSHPSVELIVIDDGSTDGSFQKLEEACKRFPGLKVIRQNNQGPYPARNLGIASAQGDFVAFLDADDYWSPDCLEKLYNAMTSSDADISYCGWQNISEVDQNGPPYIPPAYEDEDIISSFLTNCPWPIHAALVRRALIDRVNGFSTRYFSSMDYDFWLRLSAVSKKIIRVPEVLAFYRWHQYGQISSIKWKQVIDAWKVKKDFCKNHPDSIAHIPYEVRREVIDNFLITHAYTAFWKRDLVSAQQLFRVMFTSNTWRMKDLPYIATSFLTYRLFSSLVDYISNDTKK</sequence>
<dbReference type="EC" id="2.4.-.-" evidence="2"/>
<dbReference type="InterPro" id="IPR029044">
    <property type="entry name" value="Nucleotide-diphossugar_trans"/>
</dbReference>
<evidence type="ECO:0000313" key="2">
    <source>
        <dbReference type="EMBL" id="WAR46162.1"/>
    </source>
</evidence>
<feature type="domain" description="Glycosyltransferase 2-like" evidence="1">
    <location>
        <begin position="7"/>
        <end position="135"/>
    </location>
</feature>
<dbReference type="PANTHER" id="PTHR43685">
    <property type="entry name" value="GLYCOSYLTRANSFERASE"/>
    <property type="match status" value="1"/>
</dbReference>
<keyword evidence="3" id="KW-1185">Reference proteome</keyword>
<keyword evidence="2" id="KW-0808">Transferase</keyword>
<accession>A0ABY7GNT5</accession>
<reference evidence="2" key="1">
    <citation type="submission" date="2022-11" db="EMBL/GenBank/DDBJ databases">
        <title>Methylomonas rapida sp. nov., Carotenoid-Producing Obligate Methanotrophs with High Growth Characteristics and Biotechnological Potential.</title>
        <authorList>
            <person name="Tikhonova E.N."/>
            <person name="Suleimanov R.Z."/>
            <person name="Miroshnikov K."/>
            <person name="Oshkin I.Y."/>
            <person name="Belova S.E."/>
            <person name="Danilova O.V."/>
            <person name="Ashikhmin A."/>
            <person name="Konopkin A."/>
            <person name="But S.Y."/>
            <person name="Khmelenina V.N."/>
            <person name="Kuznetsov N."/>
            <person name="Pimenov N.V."/>
            <person name="Dedysh S.N."/>
        </authorList>
    </citation>
    <scope>NUCLEOTIDE SEQUENCE</scope>
    <source>
        <strain evidence="2">MP1</strain>
    </source>
</reference>
<dbReference type="PANTHER" id="PTHR43685:SF2">
    <property type="entry name" value="GLYCOSYLTRANSFERASE 2-LIKE DOMAIN-CONTAINING PROTEIN"/>
    <property type="match status" value="1"/>
</dbReference>
<evidence type="ECO:0000313" key="3">
    <source>
        <dbReference type="Proteomes" id="UP001162780"/>
    </source>
</evidence>
<evidence type="ECO:0000259" key="1">
    <source>
        <dbReference type="Pfam" id="PF00535"/>
    </source>
</evidence>
<dbReference type="SUPFAM" id="SSF53448">
    <property type="entry name" value="Nucleotide-diphospho-sugar transferases"/>
    <property type="match status" value="1"/>
</dbReference>
<proteinExistence type="predicted"/>
<dbReference type="EMBL" id="CP113517">
    <property type="protein sequence ID" value="WAR46162.1"/>
    <property type="molecule type" value="Genomic_DNA"/>
</dbReference>
<dbReference type="RefSeq" id="WP_255187067.1">
    <property type="nucleotide sequence ID" value="NZ_CP113517.1"/>
</dbReference>
<dbReference type="Proteomes" id="UP001162780">
    <property type="component" value="Chromosome"/>
</dbReference>
<dbReference type="Pfam" id="PF00535">
    <property type="entry name" value="Glycos_transf_2"/>
    <property type="match status" value="1"/>
</dbReference>
<gene>
    <name evidence="2" type="ORF">NM686_006495</name>
</gene>
<name>A0ABY7GNT5_9GAMM</name>
<keyword evidence="2" id="KW-0328">Glycosyltransferase</keyword>
<protein>
    <submittedName>
        <fullName evidence="2">Glycosyltransferase</fullName>
        <ecNumber evidence="2">2.4.-.-</ecNumber>
    </submittedName>
</protein>
<organism evidence="2 3">
    <name type="scientific">Methylomonas rapida</name>
    <dbReference type="NCBI Taxonomy" id="2963939"/>
    <lineage>
        <taxon>Bacteria</taxon>
        <taxon>Pseudomonadati</taxon>
        <taxon>Pseudomonadota</taxon>
        <taxon>Gammaproteobacteria</taxon>
        <taxon>Methylococcales</taxon>
        <taxon>Methylococcaceae</taxon>
        <taxon>Methylomonas</taxon>
    </lineage>
</organism>
<dbReference type="GO" id="GO:0016757">
    <property type="term" value="F:glycosyltransferase activity"/>
    <property type="evidence" value="ECO:0007669"/>
    <property type="project" value="UniProtKB-KW"/>
</dbReference>